<accession>A0A543KSP2</accession>
<dbReference type="SUPFAM" id="SSF53756">
    <property type="entry name" value="UDP-Glycosyltransferase/glycogen phosphorylase"/>
    <property type="match status" value="2"/>
</dbReference>
<dbReference type="EMBL" id="VFPS01000003">
    <property type="protein sequence ID" value="TQM98070.1"/>
    <property type="molecule type" value="Genomic_DNA"/>
</dbReference>
<gene>
    <name evidence="4" type="ORF">FHX68_2094</name>
</gene>
<dbReference type="RefSeq" id="WP_244926852.1">
    <property type="nucleotide sequence ID" value="NZ_VFPS01000003.1"/>
</dbReference>
<name>A0A543KSP2_9MICO</name>
<keyword evidence="5" id="KW-1185">Reference proteome</keyword>
<keyword evidence="2 4" id="KW-0808">Transferase</keyword>
<evidence type="ECO:0000313" key="5">
    <source>
        <dbReference type="Proteomes" id="UP000319804"/>
    </source>
</evidence>
<sequence>MTEFDTADAAPRRVLMSAYACGPDMGPEASAGWAFAVAAAQRHTVHVITRPRFTDAIRAALDADPALSARLRVHFYDPPRAVAWKRRAWDLYWFYPLWQRGAGRLARELHGAEHFDVAHHITFANDWMPAGITSLREVPIVWGPVGGSSTLPIRRLARWLGVRGTVTELARAVITRPLRALGGDPTARRARLVVAQNPQVEAHFRALGATTVVEPNASLSDVPARSAHIDDRVAMFAGRLVAWKGAALAIDALVRPELDGWRLHIFGSGHQQRRLERMIARRGLSERVRFFGEVPRDILLDHMSRATVFLFPSMHDQAGWVAAEASSIGCPVVCLPLGGPPLLAEPNAHIASLEGDIPRNVARAVVRAAAAGGVPTQRWTPDRLPAEVTRWYAMVADPTGNPRPDGRPRRRERPIIVLESFGTPKETTNPYITQLHRSLARRPDVTVRTFNFRSAILGRYDLAHVHWPELLVGGHRPIGRATRRALTAAVILRWNLTRTPIVRTLHNLERPSEMAAIDGWLLDRVDARTVLDLHLNDQTPPRDGIESSTILHGHYRDWFARFPQSEAIPGRVAYVGLIRRYKGVEDLVDAFTAWRRPGVSLHIAGHPSSADLLDAITTRAGEDERVTIDPRFLSEVELAQTITSSQLIVLPYRHMHNSGTALAALSLGRAVLVPDNEVNRALADEVGAEWVHTYTGALGAEDIESAWEVAARTTGVPDLSGREWDLGAAQHVDSFRTVANRTRHHGD</sequence>
<proteinExistence type="predicted"/>
<evidence type="ECO:0000256" key="1">
    <source>
        <dbReference type="ARBA" id="ARBA00021292"/>
    </source>
</evidence>
<evidence type="ECO:0000259" key="3">
    <source>
        <dbReference type="Pfam" id="PF00534"/>
    </source>
</evidence>
<dbReference type="InterPro" id="IPR001296">
    <property type="entry name" value="Glyco_trans_1"/>
</dbReference>
<feature type="domain" description="Glycosyl transferase family 1" evidence="3">
    <location>
        <begin position="230"/>
        <end position="346"/>
    </location>
</feature>
<dbReference type="CDD" id="cd03801">
    <property type="entry name" value="GT4_PimA-like"/>
    <property type="match status" value="1"/>
</dbReference>
<organism evidence="4 5">
    <name type="scientific">Microbacterium lacticum</name>
    <dbReference type="NCBI Taxonomy" id="33885"/>
    <lineage>
        <taxon>Bacteria</taxon>
        <taxon>Bacillati</taxon>
        <taxon>Actinomycetota</taxon>
        <taxon>Actinomycetes</taxon>
        <taxon>Micrococcales</taxon>
        <taxon>Microbacteriaceae</taxon>
        <taxon>Microbacterium</taxon>
    </lineage>
</organism>
<comment type="caution">
    <text evidence="4">The sequence shown here is derived from an EMBL/GenBank/DDBJ whole genome shotgun (WGS) entry which is preliminary data.</text>
</comment>
<dbReference type="Pfam" id="PF13692">
    <property type="entry name" value="Glyco_trans_1_4"/>
    <property type="match status" value="1"/>
</dbReference>
<dbReference type="Pfam" id="PF00534">
    <property type="entry name" value="Glycos_transf_1"/>
    <property type="match status" value="1"/>
</dbReference>
<dbReference type="InterPro" id="IPR050194">
    <property type="entry name" value="Glycosyltransferase_grp1"/>
</dbReference>
<evidence type="ECO:0000256" key="2">
    <source>
        <dbReference type="ARBA" id="ARBA00022679"/>
    </source>
</evidence>
<dbReference type="Proteomes" id="UP000319804">
    <property type="component" value="Unassembled WGS sequence"/>
</dbReference>
<reference evidence="4 5" key="1">
    <citation type="submission" date="2019-06" db="EMBL/GenBank/DDBJ databases">
        <title>Sequencing the genomes of 1000 actinobacteria strains.</title>
        <authorList>
            <person name="Klenk H.-P."/>
        </authorList>
    </citation>
    <scope>NUCLEOTIDE SEQUENCE [LARGE SCALE GENOMIC DNA]</scope>
    <source>
        <strain evidence="4 5">DSM 20427</strain>
    </source>
</reference>
<dbReference type="PANTHER" id="PTHR45947">
    <property type="entry name" value="SULFOQUINOVOSYL TRANSFERASE SQD2"/>
    <property type="match status" value="1"/>
</dbReference>
<dbReference type="PANTHER" id="PTHR45947:SF3">
    <property type="entry name" value="SULFOQUINOVOSYL TRANSFERASE SQD2"/>
    <property type="match status" value="1"/>
</dbReference>
<protein>
    <recommendedName>
        <fullName evidence="1">D-inositol 3-phosphate glycosyltransferase</fullName>
    </recommendedName>
</protein>
<dbReference type="GO" id="GO:0016757">
    <property type="term" value="F:glycosyltransferase activity"/>
    <property type="evidence" value="ECO:0007669"/>
    <property type="project" value="InterPro"/>
</dbReference>
<dbReference type="AlphaFoldDB" id="A0A543KSP2"/>
<evidence type="ECO:0000313" key="4">
    <source>
        <dbReference type="EMBL" id="TQM98070.1"/>
    </source>
</evidence>
<dbReference type="Gene3D" id="3.40.50.2000">
    <property type="entry name" value="Glycogen Phosphorylase B"/>
    <property type="match status" value="3"/>
</dbReference>